<evidence type="ECO:0000256" key="2">
    <source>
        <dbReference type="SAM" id="Phobius"/>
    </source>
</evidence>
<protein>
    <submittedName>
        <fullName evidence="3">Monocarboxylate transporter 14-like</fullName>
    </submittedName>
</protein>
<gene>
    <name evidence="3" type="ORF">BIW11_02656</name>
</gene>
<keyword evidence="2" id="KW-1133">Transmembrane helix</keyword>
<comment type="caution">
    <text evidence="3">The sequence shown here is derived from an EMBL/GenBank/DDBJ whole genome shotgun (WGS) entry which is preliminary data.</text>
</comment>
<feature type="transmembrane region" description="Helical" evidence="2">
    <location>
        <begin position="168"/>
        <end position="188"/>
    </location>
</feature>
<dbReference type="EMBL" id="MNPL01001734">
    <property type="protein sequence ID" value="OQR78859.1"/>
    <property type="molecule type" value="Genomic_DNA"/>
</dbReference>
<organism evidence="3 4">
    <name type="scientific">Tropilaelaps mercedesae</name>
    <dbReference type="NCBI Taxonomy" id="418985"/>
    <lineage>
        <taxon>Eukaryota</taxon>
        <taxon>Metazoa</taxon>
        <taxon>Ecdysozoa</taxon>
        <taxon>Arthropoda</taxon>
        <taxon>Chelicerata</taxon>
        <taxon>Arachnida</taxon>
        <taxon>Acari</taxon>
        <taxon>Parasitiformes</taxon>
        <taxon>Mesostigmata</taxon>
        <taxon>Gamasina</taxon>
        <taxon>Dermanyssoidea</taxon>
        <taxon>Laelapidae</taxon>
        <taxon>Tropilaelaps</taxon>
    </lineage>
</organism>
<reference evidence="3 4" key="1">
    <citation type="journal article" date="2017" name="Gigascience">
        <title>Draft genome of the honey bee ectoparasitic mite, Tropilaelaps mercedesae, is shaped by the parasitic life history.</title>
        <authorList>
            <person name="Dong X."/>
            <person name="Armstrong S.D."/>
            <person name="Xia D."/>
            <person name="Makepeace B.L."/>
            <person name="Darby A.C."/>
            <person name="Kadowaki T."/>
        </authorList>
    </citation>
    <scope>NUCLEOTIDE SEQUENCE [LARGE SCALE GENOMIC DNA]</scope>
    <source>
        <strain evidence="3">Wuxi-XJTLU</strain>
    </source>
</reference>
<dbReference type="OrthoDB" id="6499973at2759"/>
<proteinExistence type="predicted"/>
<accession>A0A1V9XZG6</accession>
<keyword evidence="2" id="KW-0472">Membrane</keyword>
<feature type="region of interest" description="Disordered" evidence="1">
    <location>
        <begin position="1"/>
        <end position="22"/>
    </location>
</feature>
<evidence type="ECO:0000256" key="1">
    <source>
        <dbReference type="SAM" id="MobiDB-lite"/>
    </source>
</evidence>
<name>A0A1V9XZG6_9ACAR</name>
<sequence>MVDILGVGDPTSQTQESNTKRVNRLQVASKDVKDAVPEIREILELEAADRLLKPGDALGSLHKLGSKDKLHHKSICHLSVNSEPELVLIRTPSIDRQLYLERECISFVQTSSYASLRKRVSCTSQPSLSIHSAQMRDQRSPHEKFASLVTTIVDSIDLALLLGSPVFILFALSNFFTSIGFNVPYVYIKDVARRKLAVGDSKAPLLLSMIGISNTASRVLL</sequence>
<dbReference type="Proteomes" id="UP000192247">
    <property type="component" value="Unassembled WGS sequence"/>
</dbReference>
<evidence type="ECO:0000313" key="3">
    <source>
        <dbReference type="EMBL" id="OQR78859.1"/>
    </source>
</evidence>
<keyword evidence="2" id="KW-0812">Transmembrane</keyword>
<evidence type="ECO:0000313" key="4">
    <source>
        <dbReference type="Proteomes" id="UP000192247"/>
    </source>
</evidence>
<feature type="non-terminal residue" evidence="3">
    <location>
        <position position="221"/>
    </location>
</feature>
<keyword evidence="4" id="KW-1185">Reference proteome</keyword>
<dbReference type="InParanoid" id="A0A1V9XZG6"/>
<dbReference type="AlphaFoldDB" id="A0A1V9XZG6"/>